<proteinExistence type="predicted"/>
<sequence>MGTCFFESAENKQVIDAATKEDHIWSNKKMKGDEGLNLNTVECLRGRLLAERQITRVAKEEAESMGNKLVELEKLLRKEIALKDKAERRLKFLKKKLQYFNMSVQSQHSDSSEKFKNYSSGSFSITSISNHPEANEEKHHKKI</sequence>
<reference evidence="2" key="1">
    <citation type="journal article" date="2020" name="Nat. Commun.">
        <title>Genome sequence of the cluster root forming white lupin.</title>
        <authorList>
            <person name="Hufnagel B."/>
            <person name="Marques A."/>
            <person name="Soriano A."/>
            <person name="Marques L."/>
            <person name="Divol F."/>
            <person name="Doumas P."/>
            <person name="Sallet E."/>
            <person name="Mancinotti D."/>
            <person name="Carrere S."/>
            <person name="Marande W."/>
            <person name="Arribat S."/>
            <person name="Keller J."/>
            <person name="Huneau C."/>
            <person name="Blein T."/>
            <person name="Aime D."/>
            <person name="Laguerre M."/>
            <person name="Taylor J."/>
            <person name="Schubert V."/>
            <person name="Nelson M."/>
            <person name="Geu-Flores F."/>
            <person name="Crespi M."/>
            <person name="Gallardo-Guerrero K."/>
            <person name="Delaux P.-M."/>
            <person name="Salse J."/>
            <person name="Berges H."/>
            <person name="Guyot R."/>
            <person name="Gouzy J."/>
            <person name="Peret B."/>
        </authorList>
    </citation>
    <scope>NUCLEOTIDE SEQUENCE [LARGE SCALE GENOMIC DNA]</scope>
    <source>
        <strain evidence="2">cv. Amiga</strain>
    </source>
</reference>
<organism evidence="1 2">
    <name type="scientific">Lupinus albus</name>
    <name type="common">White lupine</name>
    <name type="synonym">Lupinus termis</name>
    <dbReference type="NCBI Taxonomy" id="3870"/>
    <lineage>
        <taxon>Eukaryota</taxon>
        <taxon>Viridiplantae</taxon>
        <taxon>Streptophyta</taxon>
        <taxon>Embryophyta</taxon>
        <taxon>Tracheophyta</taxon>
        <taxon>Spermatophyta</taxon>
        <taxon>Magnoliopsida</taxon>
        <taxon>eudicotyledons</taxon>
        <taxon>Gunneridae</taxon>
        <taxon>Pentapetalae</taxon>
        <taxon>rosids</taxon>
        <taxon>fabids</taxon>
        <taxon>Fabales</taxon>
        <taxon>Fabaceae</taxon>
        <taxon>Papilionoideae</taxon>
        <taxon>50 kb inversion clade</taxon>
        <taxon>genistoids sensu lato</taxon>
        <taxon>core genistoids</taxon>
        <taxon>Genisteae</taxon>
        <taxon>Lupinus</taxon>
    </lineage>
</organism>
<evidence type="ECO:0000313" key="1">
    <source>
        <dbReference type="EMBL" id="KAE9612270.1"/>
    </source>
</evidence>
<dbReference type="OrthoDB" id="1939750at2759"/>
<comment type="caution">
    <text evidence="1">The sequence shown here is derived from an EMBL/GenBank/DDBJ whole genome shotgun (WGS) entry which is preliminary data.</text>
</comment>
<accession>A0A6A4QEM5</accession>
<gene>
    <name evidence="1" type="ORF">Lalb_Chr06g0171201</name>
</gene>
<dbReference type="Proteomes" id="UP000447434">
    <property type="component" value="Chromosome 6"/>
</dbReference>
<name>A0A6A4QEM5_LUPAL</name>
<dbReference type="PANTHER" id="PTHR33701:SF2">
    <property type="entry name" value="TRANSMEMBRANE PROTEIN"/>
    <property type="match status" value="1"/>
</dbReference>
<dbReference type="AlphaFoldDB" id="A0A6A4QEM5"/>
<dbReference type="PANTHER" id="PTHR33701">
    <property type="entry name" value="TRANSMEMBRANE PROTEIN"/>
    <property type="match status" value="1"/>
</dbReference>
<keyword evidence="2" id="KW-1185">Reference proteome</keyword>
<protein>
    <submittedName>
        <fullName evidence="1">Uncharacterized protein</fullName>
    </submittedName>
</protein>
<dbReference type="EMBL" id="WOCE01000006">
    <property type="protein sequence ID" value="KAE9612270.1"/>
    <property type="molecule type" value="Genomic_DNA"/>
</dbReference>
<evidence type="ECO:0000313" key="2">
    <source>
        <dbReference type="Proteomes" id="UP000447434"/>
    </source>
</evidence>